<evidence type="ECO:0000259" key="3">
    <source>
        <dbReference type="PROSITE" id="PS50984"/>
    </source>
</evidence>
<sequence length="399" mass="46282">MNITTSYALDILLGLYVYTYPIPLSNVSIDFNVKVPRPQGFIVSEIINTACTKDIYEKLVEGGEQERVAGTYCVFIVNKTNIDTLTLAQKMRSKLYCRDFEIMGLKEAHAIAYQIIVLISCKKIEKKFSLSSKNARVDAILWFCSNEEPDLIHSANKFHITILFKNNDLLPHFETMLKLLNSHEWYVLNFFGYQRFGSRRPITHILGKHMIKGDLQEFLNTLCHFTSTYRNPNTLERILCKNIKSDLEEFLKSIANEPLYRRMLRLFVNAYQSYLFNKLLSLTWLKLLDSLSIKEAFKKLKNDYRYLPLPGYSTKADGVIARILDDVLSSEGIKTNSFCLKWLKNTCFYGDYREALTRASEVNYFIEKDRVTITFLLSPGAYATIVLRELLRCNPLLYT</sequence>
<dbReference type="GO" id="GO:0009982">
    <property type="term" value="F:pseudouridine synthase activity"/>
    <property type="evidence" value="ECO:0007669"/>
    <property type="project" value="InterPro"/>
</dbReference>
<dbReference type="SUPFAM" id="SSF55120">
    <property type="entry name" value="Pseudouridine synthase"/>
    <property type="match status" value="1"/>
</dbReference>
<proteinExistence type="inferred from homology"/>
<dbReference type="GO" id="GO:0003723">
    <property type="term" value="F:RNA binding"/>
    <property type="evidence" value="ECO:0007669"/>
    <property type="project" value="InterPro"/>
</dbReference>
<dbReference type="PIRSF" id="PIRSF037016">
    <property type="entry name" value="Pseudouridin_synth_euk_prd"/>
    <property type="match status" value="1"/>
</dbReference>
<keyword evidence="2" id="KW-0413">Isomerase</keyword>
<dbReference type="EMBL" id="DTFF01000024">
    <property type="protein sequence ID" value="HGI87337.1"/>
    <property type="molecule type" value="Genomic_DNA"/>
</dbReference>
<dbReference type="InterPro" id="IPR042214">
    <property type="entry name" value="TruD_catalytic"/>
</dbReference>
<gene>
    <name evidence="4" type="primary">truD</name>
    <name evidence="4" type="ORF">ENV14_02925</name>
</gene>
<dbReference type="InterPro" id="IPR011760">
    <property type="entry name" value="PsdUridine_synth_TruD_insert"/>
</dbReference>
<dbReference type="PROSITE" id="PS50984">
    <property type="entry name" value="TRUD"/>
    <property type="match status" value="1"/>
</dbReference>
<dbReference type="PANTHER" id="PTHR13326">
    <property type="entry name" value="TRNA PSEUDOURIDINE SYNTHASE D"/>
    <property type="match status" value="1"/>
</dbReference>
<reference evidence="4" key="1">
    <citation type="journal article" date="2020" name="mSystems">
        <title>Genome- and Community-Level Interaction Insights into Carbon Utilization and Element Cycling Functions of Hydrothermarchaeota in Hydrothermal Sediment.</title>
        <authorList>
            <person name="Zhou Z."/>
            <person name="Liu Y."/>
            <person name="Xu W."/>
            <person name="Pan J."/>
            <person name="Luo Z.H."/>
            <person name="Li M."/>
        </authorList>
    </citation>
    <scope>NUCLEOTIDE SEQUENCE [LARGE SCALE GENOMIC DNA]</scope>
    <source>
        <strain evidence="4">SpSt-732</strain>
    </source>
</reference>
<evidence type="ECO:0000256" key="1">
    <source>
        <dbReference type="ARBA" id="ARBA00007953"/>
    </source>
</evidence>
<organism evidence="4">
    <name type="scientific">Ignisphaera aggregans</name>
    <dbReference type="NCBI Taxonomy" id="334771"/>
    <lineage>
        <taxon>Archaea</taxon>
        <taxon>Thermoproteota</taxon>
        <taxon>Thermoprotei</taxon>
        <taxon>Desulfurococcales</taxon>
        <taxon>Desulfurococcaceae</taxon>
        <taxon>Ignisphaera</taxon>
    </lineage>
</organism>
<comment type="similarity">
    <text evidence="1">Belongs to the pseudouridine synthase TruD family.</text>
</comment>
<evidence type="ECO:0000256" key="2">
    <source>
        <dbReference type="ARBA" id="ARBA00023235"/>
    </source>
</evidence>
<name>A0A7C4BCR5_9CREN</name>
<dbReference type="Gene3D" id="3.30.70.3160">
    <property type="match status" value="1"/>
</dbReference>
<dbReference type="Pfam" id="PF01142">
    <property type="entry name" value="TruD"/>
    <property type="match status" value="2"/>
</dbReference>
<dbReference type="PANTHER" id="PTHR13326:SF21">
    <property type="entry name" value="PSEUDOURIDYLATE SYNTHASE PUS7L"/>
    <property type="match status" value="1"/>
</dbReference>
<dbReference type="Gene3D" id="3.30.2350.20">
    <property type="entry name" value="TruD, catalytic domain"/>
    <property type="match status" value="2"/>
</dbReference>
<comment type="caution">
    <text evidence="4">The sequence shown here is derived from an EMBL/GenBank/DDBJ whole genome shotgun (WGS) entry which is preliminary data.</text>
</comment>
<evidence type="ECO:0000313" key="4">
    <source>
        <dbReference type="EMBL" id="HGI87337.1"/>
    </source>
</evidence>
<dbReference type="GO" id="GO:0001522">
    <property type="term" value="P:pseudouridine synthesis"/>
    <property type="evidence" value="ECO:0007669"/>
    <property type="project" value="InterPro"/>
</dbReference>
<feature type="domain" description="TRUD" evidence="3">
    <location>
        <begin position="186"/>
        <end position="358"/>
    </location>
</feature>
<accession>A0A7C4BCR5</accession>
<protein>
    <submittedName>
        <fullName evidence="4">tRNA pseudouridine(13) synthase TruD</fullName>
    </submittedName>
</protein>
<dbReference type="AlphaFoldDB" id="A0A7C4BCR5"/>
<dbReference type="Gene3D" id="1.10.1510.30">
    <property type="match status" value="1"/>
</dbReference>
<dbReference type="InterPro" id="IPR001656">
    <property type="entry name" value="PsdUridine_synth_TruD"/>
</dbReference>
<dbReference type="InterPro" id="IPR020103">
    <property type="entry name" value="PsdUridine_synth_cat_dom_sf"/>
</dbReference>